<name>A0A8S1EZS8_9PELO</name>
<reference evidence="2 3" key="1">
    <citation type="submission" date="2020-04" db="EMBL/GenBank/DDBJ databases">
        <authorList>
            <person name="Laetsch R D."/>
            <person name="Stevens L."/>
            <person name="Kumar S."/>
            <person name="Blaxter L. M."/>
        </authorList>
    </citation>
    <scope>NUCLEOTIDE SEQUENCE [LARGE SCALE GENOMIC DNA]</scope>
</reference>
<protein>
    <submittedName>
        <fullName evidence="2">Uncharacterized protein</fullName>
    </submittedName>
</protein>
<dbReference type="EMBL" id="CADEPM010000003">
    <property type="protein sequence ID" value="CAB3403634.1"/>
    <property type="molecule type" value="Genomic_DNA"/>
</dbReference>
<accession>A0A8S1EZS8</accession>
<dbReference type="Proteomes" id="UP000494206">
    <property type="component" value="Unassembled WGS sequence"/>
</dbReference>
<evidence type="ECO:0000256" key="1">
    <source>
        <dbReference type="SAM" id="MobiDB-lite"/>
    </source>
</evidence>
<sequence length="280" mass="32066">MWDALHPTYRRAYLKKVRRQRVGKNLSQSTTTTATTEANAKKPQDTVERAILCNGYRGKVRNVQTKIDFQPVLEEAKKRAEEIGKVLGVEPVCEKSFVDTMKNQMRFCSVDRLMVEKKDSGETPTFDAYALAARITKRSVIPNPIRRNHPPLNQKIPMKLENSVVEGDEENLKLSNRKTGSSAPTELEKHENVVNNTKRVEPLRSGKQIKSLMFNRSLPYPIVDKARFLSYDQACHQYYLGLCQPLIKQSNETPLTCYNQETLAQIVEGWNHVREYNGVL</sequence>
<organism evidence="2 3">
    <name type="scientific">Caenorhabditis bovis</name>
    <dbReference type="NCBI Taxonomy" id="2654633"/>
    <lineage>
        <taxon>Eukaryota</taxon>
        <taxon>Metazoa</taxon>
        <taxon>Ecdysozoa</taxon>
        <taxon>Nematoda</taxon>
        <taxon>Chromadorea</taxon>
        <taxon>Rhabditida</taxon>
        <taxon>Rhabditina</taxon>
        <taxon>Rhabditomorpha</taxon>
        <taxon>Rhabditoidea</taxon>
        <taxon>Rhabditidae</taxon>
        <taxon>Peloderinae</taxon>
        <taxon>Caenorhabditis</taxon>
    </lineage>
</organism>
<feature type="region of interest" description="Disordered" evidence="1">
    <location>
        <begin position="20"/>
        <end position="43"/>
    </location>
</feature>
<feature type="compositionally biased region" description="Polar residues" evidence="1">
    <location>
        <begin position="173"/>
        <end position="184"/>
    </location>
</feature>
<proteinExistence type="predicted"/>
<keyword evidence="3" id="KW-1185">Reference proteome</keyword>
<feature type="region of interest" description="Disordered" evidence="1">
    <location>
        <begin position="167"/>
        <end position="189"/>
    </location>
</feature>
<gene>
    <name evidence="2" type="ORF">CBOVIS_LOCUS6077</name>
</gene>
<dbReference type="AlphaFoldDB" id="A0A8S1EZS8"/>
<comment type="caution">
    <text evidence="2">The sequence shown here is derived from an EMBL/GenBank/DDBJ whole genome shotgun (WGS) entry which is preliminary data.</text>
</comment>
<evidence type="ECO:0000313" key="3">
    <source>
        <dbReference type="Proteomes" id="UP000494206"/>
    </source>
</evidence>
<evidence type="ECO:0000313" key="2">
    <source>
        <dbReference type="EMBL" id="CAB3403634.1"/>
    </source>
</evidence>